<dbReference type="AlphaFoldDB" id="A0A226D0W9"/>
<keyword evidence="2" id="KW-1185">Reference proteome</keyword>
<dbReference type="Proteomes" id="UP000198287">
    <property type="component" value="Unassembled WGS sequence"/>
</dbReference>
<sequence>MFATKMKEKEDSVVELADLSGPALKIFLKFIYIAELDETWGEYCGEVVYAASKKSGIKLLDIFDVSTFDLVYTNHESSCVKTMSISEIPKLRSFITNFDMKVRLNLIWSKPLVPGEGTPGCSSDRCDVLLPTLITWENCFQLLEVASLHSLAASKQKIEAFMECDPTKLMTLVKGFVGRPQSHPII</sequence>
<evidence type="ECO:0000313" key="2">
    <source>
        <dbReference type="Proteomes" id="UP000198287"/>
    </source>
</evidence>
<organism evidence="1 2">
    <name type="scientific">Folsomia candida</name>
    <name type="common">Springtail</name>
    <dbReference type="NCBI Taxonomy" id="158441"/>
    <lineage>
        <taxon>Eukaryota</taxon>
        <taxon>Metazoa</taxon>
        <taxon>Ecdysozoa</taxon>
        <taxon>Arthropoda</taxon>
        <taxon>Hexapoda</taxon>
        <taxon>Collembola</taxon>
        <taxon>Entomobryomorpha</taxon>
        <taxon>Isotomoidea</taxon>
        <taxon>Isotomidae</taxon>
        <taxon>Proisotominae</taxon>
        <taxon>Folsomia</taxon>
    </lineage>
</organism>
<dbReference type="CDD" id="cd18186">
    <property type="entry name" value="BTB_POZ_ZBTB_KLHL-like"/>
    <property type="match status" value="1"/>
</dbReference>
<evidence type="ECO:0008006" key="3">
    <source>
        <dbReference type="Google" id="ProtNLM"/>
    </source>
</evidence>
<dbReference type="Gene3D" id="3.30.710.10">
    <property type="entry name" value="Potassium Channel Kv1.1, Chain A"/>
    <property type="match status" value="1"/>
</dbReference>
<proteinExistence type="predicted"/>
<protein>
    <recommendedName>
        <fullName evidence="3">BTB domain-containing protein</fullName>
    </recommendedName>
</protein>
<reference evidence="1 2" key="1">
    <citation type="submission" date="2015-12" db="EMBL/GenBank/DDBJ databases">
        <title>The genome of Folsomia candida.</title>
        <authorList>
            <person name="Faddeeva A."/>
            <person name="Derks M.F."/>
            <person name="Anvar Y."/>
            <person name="Smit S."/>
            <person name="Van Straalen N."/>
            <person name="Roelofs D."/>
        </authorList>
    </citation>
    <scope>NUCLEOTIDE SEQUENCE [LARGE SCALE GENOMIC DNA]</scope>
    <source>
        <strain evidence="1 2">VU population</strain>
        <tissue evidence="1">Whole body</tissue>
    </source>
</reference>
<accession>A0A226D0W9</accession>
<evidence type="ECO:0000313" key="1">
    <source>
        <dbReference type="EMBL" id="OXA38494.1"/>
    </source>
</evidence>
<dbReference type="SUPFAM" id="SSF54695">
    <property type="entry name" value="POZ domain"/>
    <property type="match status" value="1"/>
</dbReference>
<dbReference type="EMBL" id="LNIX01000045">
    <property type="protein sequence ID" value="OXA38494.1"/>
    <property type="molecule type" value="Genomic_DNA"/>
</dbReference>
<comment type="caution">
    <text evidence="1">The sequence shown here is derived from an EMBL/GenBank/DDBJ whole genome shotgun (WGS) entry which is preliminary data.</text>
</comment>
<name>A0A226D0W9_FOLCA</name>
<gene>
    <name evidence="1" type="ORF">Fcan01_26697</name>
</gene>
<dbReference type="InterPro" id="IPR011333">
    <property type="entry name" value="SKP1/BTB/POZ_sf"/>
</dbReference>